<feature type="compositionally biased region" description="Low complexity" evidence="1">
    <location>
        <begin position="243"/>
        <end position="253"/>
    </location>
</feature>
<organism evidence="3 4">
    <name type="scientific">Pleurotus eryngii</name>
    <name type="common">Boletus of the steppes</name>
    <dbReference type="NCBI Taxonomy" id="5323"/>
    <lineage>
        <taxon>Eukaryota</taxon>
        <taxon>Fungi</taxon>
        <taxon>Dikarya</taxon>
        <taxon>Basidiomycota</taxon>
        <taxon>Agaricomycotina</taxon>
        <taxon>Agaricomycetes</taxon>
        <taxon>Agaricomycetidae</taxon>
        <taxon>Agaricales</taxon>
        <taxon>Pleurotineae</taxon>
        <taxon>Pleurotaceae</taxon>
        <taxon>Pleurotus</taxon>
    </lineage>
</organism>
<name>A0A9P6D9X4_PLEER</name>
<evidence type="ECO:0000313" key="4">
    <source>
        <dbReference type="Proteomes" id="UP000807025"/>
    </source>
</evidence>
<keyword evidence="4" id="KW-1185">Reference proteome</keyword>
<evidence type="ECO:0000256" key="1">
    <source>
        <dbReference type="SAM" id="MobiDB-lite"/>
    </source>
</evidence>
<gene>
    <name evidence="3" type="ORF">BDN71DRAFT_1512452</name>
</gene>
<dbReference type="EMBL" id="MU154683">
    <property type="protein sequence ID" value="KAF9489099.1"/>
    <property type="molecule type" value="Genomic_DNA"/>
</dbReference>
<dbReference type="CDD" id="cd12087">
    <property type="entry name" value="TM_EGFR-like"/>
    <property type="match status" value="1"/>
</dbReference>
<dbReference type="OrthoDB" id="3265734at2759"/>
<protein>
    <submittedName>
        <fullName evidence="3">Uncharacterized protein</fullName>
    </submittedName>
</protein>
<proteinExistence type="predicted"/>
<feature type="compositionally biased region" description="Polar residues" evidence="1">
    <location>
        <begin position="289"/>
        <end position="301"/>
    </location>
</feature>
<feature type="compositionally biased region" description="Polar residues" evidence="1">
    <location>
        <begin position="254"/>
        <end position="273"/>
    </location>
</feature>
<keyword evidence="2" id="KW-0812">Transmembrane</keyword>
<feature type="region of interest" description="Disordered" evidence="1">
    <location>
        <begin position="243"/>
        <end position="312"/>
    </location>
</feature>
<feature type="transmembrane region" description="Helical" evidence="2">
    <location>
        <begin position="172"/>
        <end position="197"/>
    </location>
</feature>
<comment type="caution">
    <text evidence="3">The sequence shown here is derived from an EMBL/GenBank/DDBJ whole genome shotgun (WGS) entry which is preliminary data.</text>
</comment>
<evidence type="ECO:0000256" key="2">
    <source>
        <dbReference type="SAM" id="Phobius"/>
    </source>
</evidence>
<evidence type="ECO:0000313" key="3">
    <source>
        <dbReference type="EMBL" id="KAF9489099.1"/>
    </source>
</evidence>
<keyword evidence="2" id="KW-1133">Transmembrane helix</keyword>
<dbReference type="Proteomes" id="UP000807025">
    <property type="component" value="Unassembled WGS sequence"/>
</dbReference>
<keyword evidence="2" id="KW-0472">Membrane</keyword>
<reference evidence="3" key="1">
    <citation type="submission" date="2020-11" db="EMBL/GenBank/DDBJ databases">
        <authorList>
            <consortium name="DOE Joint Genome Institute"/>
            <person name="Ahrendt S."/>
            <person name="Riley R."/>
            <person name="Andreopoulos W."/>
            <person name="Labutti K."/>
            <person name="Pangilinan J."/>
            <person name="Ruiz-Duenas F.J."/>
            <person name="Barrasa J.M."/>
            <person name="Sanchez-Garcia M."/>
            <person name="Camarero S."/>
            <person name="Miyauchi S."/>
            <person name="Serrano A."/>
            <person name="Linde D."/>
            <person name="Babiker R."/>
            <person name="Drula E."/>
            <person name="Ayuso-Fernandez I."/>
            <person name="Pacheco R."/>
            <person name="Padilla G."/>
            <person name="Ferreira P."/>
            <person name="Barriuso J."/>
            <person name="Kellner H."/>
            <person name="Castanera R."/>
            <person name="Alfaro M."/>
            <person name="Ramirez L."/>
            <person name="Pisabarro A.G."/>
            <person name="Kuo A."/>
            <person name="Tritt A."/>
            <person name="Lipzen A."/>
            <person name="He G."/>
            <person name="Yan M."/>
            <person name="Ng V."/>
            <person name="Cullen D."/>
            <person name="Martin F."/>
            <person name="Rosso M.-N."/>
            <person name="Henrissat B."/>
            <person name="Hibbett D."/>
            <person name="Martinez A.T."/>
            <person name="Grigoriev I.V."/>
        </authorList>
    </citation>
    <scope>NUCLEOTIDE SEQUENCE</scope>
    <source>
        <strain evidence="3">ATCC 90797</strain>
    </source>
</reference>
<sequence>MSTESAAIIDDTDPRIQYSSGWHMDGGPNEYNRTVHATSTAGATFTFSFTGTSVKVLGTLTQDGFNGSFPNTTYTLDDTSPIPYAGKPSPRVQYQQIFYQSPADLPNTKHTLVGTCADQGSLVWIDFFVVTSPPSLTTSGASSKTESTVVITTTATYTEYASSSSSSSSSAFPVGAVVGSVIGGMVLVLIGLFLFLWHRRRPRAVTSAEMQATMSTTSTTHLVPQPPPTLHYPTFAPPVSSVHSTVSPTETSPMASFNTVNAPSFPSPGATTHFSRKGRPMHSMGTFGAPSSSSRHSTIGDTENEEHPPAYR</sequence>
<accession>A0A9P6D9X4</accession>
<dbReference type="Gene3D" id="2.60.120.260">
    <property type="entry name" value="Galactose-binding domain-like"/>
    <property type="match status" value="1"/>
</dbReference>
<dbReference type="AlphaFoldDB" id="A0A9P6D9X4"/>